<feature type="domain" description="Glycosyl transferase family 1" evidence="2">
    <location>
        <begin position="227"/>
        <end position="395"/>
    </location>
</feature>
<dbReference type="InterPro" id="IPR022623">
    <property type="entry name" value="Glyco_trans_4"/>
</dbReference>
<reference evidence="4 5" key="1">
    <citation type="submission" date="2008-05" db="EMBL/GenBank/DDBJ databases">
        <title>Complete sequence of Chlorobium limicola DSM 245.</title>
        <authorList>
            <consortium name="US DOE Joint Genome Institute"/>
            <person name="Lucas S."/>
            <person name="Copeland A."/>
            <person name="Lapidus A."/>
            <person name="Glavina del Rio T."/>
            <person name="Dalin E."/>
            <person name="Tice H."/>
            <person name="Bruce D."/>
            <person name="Goodwin L."/>
            <person name="Pitluck S."/>
            <person name="Schmutz J."/>
            <person name="Larimer F."/>
            <person name="Land M."/>
            <person name="Hauser L."/>
            <person name="Kyrpides N."/>
            <person name="Ovchinnikova G."/>
            <person name="Zhao F."/>
            <person name="Li T."/>
            <person name="Liu Z."/>
            <person name="Overmann J."/>
            <person name="Bryant D.A."/>
            <person name="Richardson P."/>
        </authorList>
    </citation>
    <scope>NUCLEOTIDE SEQUENCE [LARGE SCALE GENOMIC DNA]</scope>
    <source>
        <strain evidence="5">DSM 245 / NBRC 103803 / 6330</strain>
    </source>
</reference>
<dbReference type="PANTHER" id="PTHR46401">
    <property type="entry name" value="GLYCOSYLTRANSFERASE WBBK-RELATED"/>
    <property type="match status" value="1"/>
</dbReference>
<dbReference type="PANTHER" id="PTHR46401:SF2">
    <property type="entry name" value="GLYCOSYLTRANSFERASE WBBK-RELATED"/>
    <property type="match status" value="1"/>
</dbReference>
<organism evidence="4 5">
    <name type="scientific">Chlorobium limicola (strain DSM 245 / NBRC 103803 / 6330)</name>
    <dbReference type="NCBI Taxonomy" id="290315"/>
    <lineage>
        <taxon>Bacteria</taxon>
        <taxon>Pseudomonadati</taxon>
        <taxon>Chlorobiota</taxon>
        <taxon>Chlorobiia</taxon>
        <taxon>Chlorobiales</taxon>
        <taxon>Chlorobiaceae</taxon>
        <taxon>Chlorobium/Pelodictyon group</taxon>
        <taxon>Chlorobium</taxon>
    </lineage>
</organism>
<dbReference type="Proteomes" id="UP000008841">
    <property type="component" value="Chromosome"/>
</dbReference>
<dbReference type="CDD" id="cd03818">
    <property type="entry name" value="GT4_ExpC-like"/>
    <property type="match status" value="1"/>
</dbReference>
<dbReference type="GO" id="GO:0016757">
    <property type="term" value="F:glycosyltransferase activity"/>
    <property type="evidence" value="ECO:0007669"/>
    <property type="project" value="InterPro"/>
</dbReference>
<dbReference type="EMBL" id="CP001097">
    <property type="protein sequence ID" value="ACD90909.1"/>
    <property type="molecule type" value="Genomic_DNA"/>
</dbReference>
<dbReference type="STRING" id="290315.Clim_1873"/>
<gene>
    <name evidence="4" type="ordered locus">Clim_1873</name>
</gene>
<evidence type="ECO:0000313" key="5">
    <source>
        <dbReference type="Proteomes" id="UP000008841"/>
    </source>
</evidence>
<evidence type="ECO:0000256" key="1">
    <source>
        <dbReference type="ARBA" id="ARBA00022679"/>
    </source>
</evidence>
<accession>B3EF47</accession>
<dbReference type="Pfam" id="PF12000">
    <property type="entry name" value="Glyco_trans_4_3"/>
    <property type="match status" value="1"/>
</dbReference>
<dbReference type="CAZy" id="GT4">
    <property type="family name" value="Glycosyltransferase Family 4"/>
</dbReference>
<dbReference type="SUPFAM" id="SSF53756">
    <property type="entry name" value="UDP-Glycosyltransferase/glycogen phosphorylase"/>
    <property type="match status" value="1"/>
</dbReference>
<dbReference type="InterPro" id="IPR001296">
    <property type="entry name" value="Glyco_trans_1"/>
</dbReference>
<dbReference type="HOGENOM" id="CLU_054763_0_0_10"/>
<proteinExistence type="predicted"/>
<dbReference type="GO" id="GO:0009103">
    <property type="term" value="P:lipopolysaccharide biosynthetic process"/>
    <property type="evidence" value="ECO:0007669"/>
    <property type="project" value="TreeGrafter"/>
</dbReference>
<sequence length="428" mass="48183">MNGREGLFWGVMNFLFVHQNFPGQFPHVARALAGMPGNRVVAIAEEKNVVQRLPVHPNVVVKTYRQEKGSGRETHHYIRDFESAVRRGQTVARLAIEIRKSGFHPHVVVGHPAWGETLFLKDVFPNARHISYFEFFYRADGGDVGFDPEFPSVFDDRLRIRVKNTTQLLSLEAADAGISPTLWQQSRFPEEFHSKIRVIHEGVDTAFVRPDPDAAVELDGMTLKRCDKVVTFLSRNLEPYRGFHVFMRTLPLIQKACPEARIVIIGGDGVSYGRRLPEGQTYRAMYAAEAGDKVDWSKVHFTGRVPYNRYLSLLQVSSAHIYLTYPFVLSWSMIEAMSLGCALIASATPPVQEVVEQGENGILVDFFDRDGLAAAVADALDNPGAYEPMRQRARETAVERYDLRSKCLPEMLRYLSGEDDCGLYAVSG</sequence>
<evidence type="ECO:0000259" key="2">
    <source>
        <dbReference type="Pfam" id="PF00534"/>
    </source>
</evidence>
<evidence type="ECO:0000313" key="4">
    <source>
        <dbReference type="EMBL" id="ACD90909.1"/>
    </source>
</evidence>
<protein>
    <submittedName>
        <fullName evidence="4">Glycosyl transferase group 1</fullName>
    </submittedName>
</protein>
<name>B3EF47_CHLL2</name>
<dbReference type="AlphaFoldDB" id="B3EF47"/>
<evidence type="ECO:0000259" key="3">
    <source>
        <dbReference type="Pfam" id="PF12000"/>
    </source>
</evidence>
<keyword evidence="1 4" id="KW-0808">Transferase</keyword>
<dbReference type="Gene3D" id="3.40.50.2000">
    <property type="entry name" value="Glycogen Phosphorylase B"/>
    <property type="match status" value="2"/>
</dbReference>
<dbReference type="Pfam" id="PF00534">
    <property type="entry name" value="Glycos_transf_1"/>
    <property type="match status" value="1"/>
</dbReference>
<dbReference type="eggNOG" id="COG0438">
    <property type="taxonomic scope" value="Bacteria"/>
</dbReference>
<dbReference type="KEGG" id="cli:Clim_1873"/>
<feature type="domain" description="Glycosyl transferase family 4" evidence="3">
    <location>
        <begin position="37"/>
        <end position="207"/>
    </location>
</feature>